<keyword evidence="1" id="KW-0378">Hydrolase</keyword>
<evidence type="ECO:0000313" key="2">
    <source>
        <dbReference type="EMBL" id="CAG7601152.1"/>
    </source>
</evidence>
<name>A0A916NUY0_9BACL</name>
<dbReference type="EMBL" id="CAJVAS010000001">
    <property type="protein sequence ID" value="CAG7601152.1"/>
    <property type="molecule type" value="Genomic_DNA"/>
</dbReference>
<dbReference type="RefSeq" id="WP_218090266.1">
    <property type="nucleotide sequence ID" value="NZ_CAJVAS010000001.1"/>
</dbReference>
<evidence type="ECO:0000256" key="1">
    <source>
        <dbReference type="RuleBase" id="RU361169"/>
    </source>
</evidence>
<dbReference type="InterPro" id="IPR000743">
    <property type="entry name" value="Glyco_hydro_28"/>
</dbReference>
<accession>A0A916NUY0</accession>
<sequence>MATKRLFKHVLMPAVILCAGVIGSLLLTQQEVRAADTLVRYTDVPGTTASAQFTVTAATYDGSSSQTITAEKVASTQSAYADVSYARFAFAGTVTVTIRASSGSIADYSISPIHEGIQPVIDTANNAMTITLTNPGNTMERPIRLIVHKNYSLTDEKLFVLADPLEVSPPQLGQSGVYDVTSYGADKTGATNTRLAIQTAIQAVSDAGGGILYFPNGKYKTGGLLMKSNVKLYLESGALIQGTGADADFTRVPGTNSAYALIGFPDVSNAGILGRGVIDGAGASMTRSLRLVYTFGSDHIDIRDVYFRNSGKWTVHFAGSEDIVGRNYKIINDPLPSTDGTDPDNSVRVSIDGIFEYTHDDAIAIKASRYYGATGATADVTVSNSVFWTMKSGIKIGSEILDNVSGVKFTNNDIVFSDRVMAIYANGTATISDIEFKDNRSEKVSDEYKKMLVHFSTAYDSNEYGFGHIDGVRVTNHTAYFPSPALSEIKGYDGSHQIENVAFTDFVVSGTKVTETNKGSVFKVPFNSYTPNVTFASTTPVPVTVRVEAEAMTLSQYSVETQSSASGGKIIKASGTGTASYLSAAAAGTYSLVIAYYDENDGNSPFSVSLNGTVIDSWIADQDRGSASPNATTRVTRTISGVALQPGDVIVLQSTASGGDGGRIDCLDLIPQ</sequence>
<dbReference type="PANTHER" id="PTHR31339">
    <property type="entry name" value="PECTIN LYASE-RELATED"/>
    <property type="match status" value="1"/>
</dbReference>
<evidence type="ECO:0000313" key="3">
    <source>
        <dbReference type="Proteomes" id="UP000693672"/>
    </source>
</evidence>
<dbReference type="CDD" id="cd02795">
    <property type="entry name" value="CBM6-CBM35-CBM36_like"/>
    <property type="match status" value="1"/>
</dbReference>
<dbReference type="PANTHER" id="PTHR31339:SF9">
    <property type="entry name" value="PLASMIN AND FIBRONECTIN-BINDING PROTEIN A"/>
    <property type="match status" value="1"/>
</dbReference>
<dbReference type="AlphaFoldDB" id="A0A916NUY0"/>
<comment type="caution">
    <text evidence="2">The sequence shown here is derived from an EMBL/GenBank/DDBJ whole genome shotgun (WGS) entry which is preliminary data.</text>
</comment>
<gene>
    <name evidence="2" type="ORF">PAESOLCIP111_00460</name>
</gene>
<dbReference type="Pfam" id="PF00295">
    <property type="entry name" value="Glyco_hydro_28"/>
    <property type="match status" value="1"/>
</dbReference>
<keyword evidence="1" id="KW-0326">Glycosidase</keyword>
<proteinExistence type="inferred from homology"/>
<keyword evidence="3" id="KW-1185">Reference proteome</keyword>
<comment type="similarity">
    <text evidence="1">Belongs to the glycosyl hydrolase 28 family.</text>
</comment>
<dbReference type="Proteomes" id="UP000693672">
    <property type="component" value="Unassembled WGS sequence"/>
</dbReference>
<dbReference type="GO" id="GO:0004650">
    <property type="term" value="F:polygalacturonase activity"/>
    <property type="evidence" value="ECO:0007669"/>
    <property type="project" value="InterPro"/>
</dbReference>
<reference evidence="2" key="1">
    <citation type="submission" date="2021-06" db="EMBL/GenBank/DDBJ databases">
        <authorList>
            <person name="Criscuolo A."/>
        </authorList>
    </citation>
    <scope>NUCLEOTIDE SEQUENCE</scope>
    <source>
        <strain evidence="2">CIP111600</strain>
    </source>
</reference>
<evidence type="ECO:0008006" key="4">
    <source>
        <dbReference type="Google" id="ProtNLM"/>
    </source>
</evidence>
<dbReference type="InterPro" id="IPR051801">
    <property type="entry name" value="GH28_Enzymes"/>
</dbReference>
<protein>
    <recommendedName>
        <fullName evidence="4">Pectate lyase superfamily protein domain-containing protein</fullName>
    </recommendedName>
</protein>
<organism evidence="2 3">
    <name type="scientific">Paenibacillus solanacearum</name>
    <dbReference type="NCBI Taxonomy" id="2048548"/>
    <lineage>
        <taxon>Bacteria</taxon>
        <taxon>Bacillati</taxon>
        <taxon>Bacillota</taxon>
        <taxon>Bacilli</taxon>
        <taxon>Bacillales</taxon>
        <taxon>Paenibacillaceae</taxon>
        <taxon>Paenibacillus</taxon>
    </lineage>
</organism>
<dbReference type="GO" id="GO:0005975">
    <property type="term" value="P:carbohydrate metabolic process"/>
    <property type="evidence" value="ECO:0007669"/>
    <property type="project" value="InterPro"/>
</dbReference>